<evidence type="ECO:0000313" key="2">
    <source>
        <dbReference type="EMBL" id="KAL0960438.1"/>
    </source>
</evidence>
<keyword evidence="3" id="KW-1185">Reference proteome</keyword>
<gene>
    <name evidence="2" type="ORF">HGRIS_005481</name>
</gene>
<sequence length="139" mass="15632">MPGSEAFSADFTSVEQQTPFCCQRDDCKIKVFEPGTPLHIIHSNDPSKPDRQVCQACYEYYLTKATTKRRPDLDGISSWQNPSAGREVQTSQKQPTLQREISTEQRGIIHKQIARSQRAEYGVHPVMAINPVAFPSAHS</sequence>
<evidence type="ECO:0000256" key="1">
    <source>
        <dbReference type="SAM" id="MobiDB-lite"/>
    </source>
</evidence>
<organism evidence="2 3">
    <name type="scientific">Hohenbuehelia grisea</name>
    <dbReference type="NCBI Taxonomy" id="104357"/>
    <lineage>
        <taxon>Eukaryota</taxon>
        <taxon>Fungi</taxon>
        <taxon>Dikarya</taxon>
        <taxon>Basidiomycota</taxon>
        <taxon>Agaricomycotina</taxon>
        <taxon>Agaricomycetes</taxon>
        <taxon>Agaricomycetidae</taxon>
        <taxon>Agaricales</taxon>
        <taxon>Pleurotineae</taxon>
        <taxon>Pleurotaceae</taxon>
        <taxon>Hohenbuehelia</taxon>
    </lineage>
</organism>
<comment type="caution">
    <text evidence="2">The sequence shown here is derived from an EMBL/GenBank/DDBJ whole genome shotgun (WGS) entry which is preliminary data.</text>
</comment>
<reference evidence="3" key="1">
    <citation type="submission" date="2024-06" db="EMBL/GenBank/DDBJ databases">
        <title>Multi-omics analyses provide insights into the biosynthesis of the anticancer antibiotic pleurotin in Hohenbuehelia grisea.</title>
        <authorList>
            <person name="Weaver J.A."/>
            <person name="Alberti F."/>
        </authorList>
    </citation>
    <scope>NUCLEOTIDE SEQUENCE [LARGE SCALE GENOMIC DNA]</scope>
    <source>
        <strain evidence="3">T-177</strain>
    </source>
</reference>
<dbReference type="EMBL" id="JASNQZ010000001">
    <property type="protein sequence ID" value="KAL0960438.1"/>
    <property type="molecule type" value="Genomic_DNA"/>
</dbReference>
<dbReference type="Proteomes" id="UP001556367">
    <property type="component" value="Unassembled WGS sequence"/>
</dbReference>
<feature type="region of interest" description="Disordered" evidence="1">
    <location>
        <begin position="71"/>
        <end position="105"/>
    </location>
</feature>
<accession>A0ABR3JWX6</accession>
<evidence type="ECO:0000313" key="3">
    <source>
        <dbReference type="Proteomes" id="UP001556367"/>
    </source>
</evidence>
<feature type="compositionally biased region" description="Polar residues" evidence="1">
    <location>
        <begin position="77"/>
        <end position="100"/>
    </location>
</feature>
<name>A0ABR3JWX6_9AGAR</name>
<protein>
    <submittedName>
        <fullName evidence="2">Uncharacterized protein</fullName>
    </submittedName>
</protein>
<proteinExistence type="predicted"/>